<dbReference type="InterPro" id="IPR016570">
    <property type="entry name" value="UCP010361"/>
</dbReference>
<feature type="transmembrane region" description="Helical" evidence="8">
    <location>
        <begin position="380"/>
        <end position="400"/>
    </location>
</feature>
<evidence type="ECO:0000256" key="4">
    <source>
        <dbReference type="ARBA" id="ARBA00022692"/>
    </source>
</evidence>
<feature type="transmembrane region" description="Helical" evidence="8">
    <location>
        <begin position="219"/>
        <end position="246"/>
    </location>
</feature>
<feature type="transmembrane region" description="Helical" evidence="8">
    <location>
        <begin position="145"/>
        <end position="164"/>
    </location>
</feature>
<keyword evidence="4 8" id="KW-0812">Transmembrane</keyword>
<comment type="similarity">
    <text evidence="7">Belongs to the glycosyltransferase 87 family.</text>
</comment>
<dbReference type="AlphaFoldDB" id="A0A917SCT4"/>
<keyword evidence="2" id="KW-1003">Cell membrane</keyword>
<gene>
    <name evidence="9" type="ORF">GCM10011575_29600</name>
</gene>
<dbReference type="Proteomes" id="UP000613840">
    <property type="component" value="Unassembled WGS sequence"/>
</dbReference>
<evidence type="ECO:0000256" key="2">
    <source>
        <dbReference type="ARBA" id="ARBA00022475"/>
    </source>
</evidence>
<feature type="transmembrane region" description="Helical" evidence="8">
    <location>
        <begin position="412"/>
        <end position="432"/>
    </location>
</feature>
<feature type="transmembrane region" description="Helical" evidence="8">
    <location>
        <begin position="185"/>
        <end position="213"/>
    </location>
</feature>
<sequence length="487" mass="53908">MSAGAGVPASKDPVLAVLSRRFGGLPGRHAGRSLSWWTARRISLLAATLLWIVGALQKLPCRSTIAGVYPDTYKYLCYSDIPLLYTARGLADGNIPYFDHGNYQTLEYPVLIGYLLEFQRRITVLFGAPVGPGLDTQQALDASNLFATVNLVVLGVLFLITVWAHTRTIPADLAQGRSWDAMMIAISPMVLLAGFINWDFLAVALTALGFMFWGRRRPGLAAVMFGLGTAAKLYPVLFLGPLILLCLRRQKMREFGRLMIGFAVAWLVPNLPVMIFAPDQWLVFWTFNSDRTGDLGSIWYVFSLAGHPVPHLNVINTVILVLLCAGIGWLIFAARRPPRFGQLGYLVIAAFLITNKVYSPQYVLWLLPLLVLARPRWREWVIFTVGELGYFLAIWAHLDGTLTPGNGGPDKLYWLAVIFRIACEVWVGLVIIRDILVPDRYDPLRSAGAQGTVFYGTVADDPAGGVLRGAPDAPWVRRLHQWLASTG</sequence>
<dbReference type="GO" id="GO:0005886">
    <property type="term" value="C:plasma membrane"/>
    <property type="evidence" value="ECO:0007669"/>
    <property type="project" value="UniProtKB-SubCell"/>
</dbReference>
<organism evidence="9 10">
    <name type="scientific">Microlunatus endophyticus</name>
    <dbReference type="NCBI Taxonomy" id="1716077"/>
    <lineage>
        <taxon>Bacteria</taxon>
        <taxon>Bacillati</taxon>
        <taxon>Actinomycetota</taxon>
        <taxon>Actinomycetes</taxon>
        <taxon>Propionibacteriales</taxon>
        <taxon>Propionibacteriaceae</taxon>
        <taxon>Microlunatus</taxon>
    </lineage>
</organism>
<keyword evidence="3" id="KW-0808">Transferase</keyword>
<proteinExistence type="inferred from homology"/>
<protein>
    <submittedName>
        <fullName evidence="9">Membrane protein</fullName>
    </submittedName>
</protein>
<evidence type="ECO:0000256" key="5">
    <source>
        <dbReference type="ARBA" id="ARBA00022989"/>
    </source>
</evidence>
<dbReference type="InterPro" id="IPR018584">
    <property type="entry name" value="GT87"/>
</dbReference>
<dbReference type="GO" id="GO:0016758">
    <property type="term" value="F:hexosyltransferase activity"/>
    <property type="evidence" value="ECO:0007669"/>
    <property type="project" value="InterPro"/>
</dbReference>
<evidence type="ECO:0000256" key="1">
    <source>
        <dbReference type="ARBA" id="ARBA00004651"/>
    </source>
</evidence>
<evidence type="ECO:0000313" key="10">
    <source>
        <dbReference type="Proteomes" id="UP000613840"/>
    </source>
</evidence>
<evidence type="ECO:0000256" key="7">
    <source>
        <dbReference type="ARBA" id="ARBA00024033"/>
    </source>
</evidence>
<accession>A0A917SCT4</accession>
<dbReference type="RefSeq" id="WP_188896153.1">
    <property type="nucleotide sequence ID" value="NZ_BMMZ01000007.1"/>
</dbReference>
<dbReference type="PIRSF" id="PIRSF010361">
    <property type="entry name" value="UCP010361"/>
    <property type="match status" value="1"/>
</dbReference>
<reference evidence="9" key="1">
    <citation type="journal article" date="2014" name="Int. J. Syst. Evol. Microbiol.">
        <title>Complete genome sequence of Corynebacterium casei LMG S-19264T (=DSM 44701T), isolated from a smear-ripened cheese.</title>
        <authorList>
            <consortium name="US DOE Joint Genome Institute (JGI-PGF)"/>
            <person name="Walter F."/>
            <person name="Albersmeier A."/>
            <person name="Kalinowski J."/>
            <person name="Ruckert C."/>
        </authorList>
    </citation>
    <scope>NUCLEOTIDE SEQUENCE</scope>
    <source>
        <strain evidence="9">CGMCC 4.7306</strain>
    </source>
</reference>
<evidence type="ECO:0000313" key="9">
    <source>
        <dbReference type="EMBL" id="GGL69043.1"/>
    </source>
</evidence>
<reference evidence="9" key="2">
    <citation type="submission" date="2020-09" db="EMBL/GenBank/DDBJ databases">
        <authorList>
            <person name="Sun Q."/>
            <person name="Zhou Y."/>
        </authorList>
    </citation>
    <scope>NUCLEOTIDE SEQUENCE</scope>
    <source>
        <strain evidence="9">CGMCC 4.7306</strain>
    </source>
</reference>
<dbReference type="EMBL" id="BMMZ01000007">
    <property type="protein sequence ID" value="GGL69043.1"/>
    <property type="molecule type" value="Genomic_DNA"/>
</dbReference>
<evidence type="ECO:0000256" key="6">
    <source>
        <dbReference type="ARBA" id="ARBA00023136"/>
    </source>
</evidence>
<name>A0A917SCT4_9ACTN</name>
<keyword evidence="5 8" id="KW-1133">Transmembrane helix</keyword>
<feature type="transmembrane region" description="Helical" evidence="8">
    <location>
        <begin position="314"/>
        <end position="333"/>
    </location>
</feature>
<feature type="transmembrane region" description="Helical" evidence="8">
    <location>
        <begin position="258"/>
        <end position="277"/>
    </location>
</feature>
<keyword evidence="6 8" id="KW-0472">Membrane</keyword>
<keyword evidence="10" id="KW-1185">Reference proteome</keyword>
<comment type="caution">
    <text evidence="9">The sequence shown here is derived from an EMBL/GenBank/DDBJ whole genome shotgun (WGS) entry which is preliminary data.</text>
</comment>
<evidence type="ECO:0000256" key="3">
    <source>
        <dbReference type="ARBA" id="ARBA00022679"/>
    </source>
</evidence>
<dbReference type="Pfam" id="PF09594">
    <property type="entry name" value="GT87"/>
    <property type="match status" value="1"/>
</dbReference>
<evidence type="ECO:0000256" key="8">
    <source>
        <dbReference type="SAM" id="Phobius"/>
    </source>
</evidence>
<comment type="subcellular location">
    <subcellularLocation>
        <location evidence="1">Cell membrane</location>
        <topology evidence="1">Multi-pass membrane protein</topology>
    </subcellularLocation>
</comment>